<gene>
    <name evidence="1" type="ORF">BG006_003032</name>
</gene>
<dbReference type="EMBL" id="JAAAUY010000178">
    <property type="protein sequence ID" value="KAF9333879.1"/>
    <property type="molecule type" value="Genomic_DNA"/>
</dbReference>
<evidence type="ECO:0000313" key="2">
    <source>
        <dbReference type="Proteomes" id="UP000696485"/>
    </source>
</evidence>
<dbReference type="Proteomes" id="UP000696485">
    <property type="component" value="Unassembled WGS sequence"/>
</dbReference>
<proteinExistence type="predicted"/>
<accession>A0A9P5SQW2</accession>
<evidence type="ECO:0008006" key="3">
    <source>
        <dbReference type="Google" id="ProtNLM"/>
    </source>
</evidence>
<organism evidence="1 2">
    <name type="scientific">Podila minutissima</name>
    <dbReference type="NCBI Taxonomy" id="64525"/>
    <lineage>
        <taxon>Eukaryota</taxon>
        <taxon>Fungi</taxon>
        <taxon>Fungi incertae sedis</taxon>
        <taxon>Mucoromycota</taxon>
        <taxon>Mortierellomycotina</taxon>
        <taxon>Mortierellomycetes</taxon>
        <taxon>Mortierellales</taxon>
        <taxon>Mortierellaceae</taxon>
        <taxon>Podila</taxon>
    </lineage>
</organism>
<dbReference type="AlphaFoldDB" id="A0A9P5SQW2"/>
<reference evidence="1" key="1">
    <citation type="journal article" date="2020" name="Fungal Divers.">
        <title>Resolving the Mortierellaceae phylogeny through synthesis of multi-gene phylogenetics and phylogenomics.</title>
        <authorList>
            <person name="Vandepol N."/>
            <person name="Liber J."/>
            <person name="Desiro A."/>
            <person name="Na H."/>
            <person name="Kennedy M."/>
            <person name="Barry K."/>
            <person name="Grigoriev I.V."/>
            <person name="Miller A.N."/>
            <person name="O'Donnell K."/>
            <person name="Stajich J.E."/>
            <person name="Bonito G."/>
        </authorList>
    </citation>
    <scope>NUCLEOTIDE SEQUENCE</scope>
    <source>
        <strain evidence="1">NVP1</strain>
    </source>
</reference>
<keyword evidence="2" id="KW-1185">Reference proteome</keyword>
<dbReference type="InterPro" id="IPR011333">
    <property type="entry name" value="SKP1/BTB/POZ_sf"/>
</dbReference>
<protein>
    <recommendedName>
        <fullName evidence="3">BTB domain-containing protein</fullName>
    </recommendedName>
</protein>
<dbReference type="Gene3D" id="3.30.710.10">
    <property type="entry name" value="Potassium Channel Kv1.1, Chain A"/>
    <property type="match status" value="1"/>
</dbReference>
<name>A0A9P5SQW2_9FUNG</name>
<sequence length="288" mass="32225">MDCLLATDVQQGDEYVFSIVLSGPSKEEYPNVCYHKPMDQTKLLATMMRNISTMDMAITFGIGGGIRNIGLWVHQQILAQHPTLANLIEKLKVIEGSSSDSEFVSGVKSHHVTDYSLEGYCCLVRFIYMGEIKLDVDLDDFAIGCPPNKPFSVTCKKRPSITGLFSTTNPSTPEVQSETQKAKSCSVARTSSYSELFQLADCFAIKKLRDFCRDKIIAYLTPENALEVLFGYAYQYTDLKAAVLSLVAKNMDTMYSDDKDPFEPYADHPKCHTLLTEALQLKFKNLQS</sequence>
<comment type="caution">
    <text evidence="1">The sequence shown here is derived from an EMBL/GenBank/DDBJ whole genome shotgun (WGS) entry which is preliminary data.</text>
</comment>
<evidence type="ECO:0000313" key="1">
    <source>
        <dbReference type="EMBL" id="KAF9333879.1"/>
    </source>
</evidence>